<accession>A0A409W7G5</accession>
<keyword evidence="2" id="KW-1185">Reference proteome</keyword>
<dbReference type="AlphaFoldDB" id="A0A409W7G5"/>
<name>A0A409W7G5_9AGAR</name>
<organism evidence="1 2">
    <name type="scientific">Gymnopilus dilepis</name>
    <dbReference type="NCBI Taxonomy" id="231916"/>
    <lineage>
        <taxon>Eukaryota</taxon>
        <taxon>Fungi</taxon>
        <taxon>Dikarya</taxon>
        <taxon>Basidiomycota</taxon>
        <taxon>Agaricomycotina</taxon>
        <taxon>Agaricomycetes</taxon>
        <taxon>Agaricomycetidae</taxon>
        <taxon>Agaricales</taxon>
        <taxon>Agaricineae</taxon>
        <taxon>Hymenogastraceae</taxon>
        <taxon>Gymnopilus</taxon>
    </lineage>
</organism>
<evidence type="ECO:0000313" key="2">
    <source>
        <dbReference type="Proteomes" id="UP000284706"/>
    </source>
</evidence>
<evidence type="ECO:0000313" key="1">
    <source>
        <dbReference type="EMBL" id="PPQ74454.1"/>
    </source>
</evidence>
<comment type="caution">
    <text evidence="1">The sequence shown here is derived from an EMBL/GenBank/DDBJ whole genome shotgun (WGS) entry which is preliminary data.</text>
</comment>
<dbReference type="EMBL" id="NHYE01005339">
    <property type="protein sequence ID" value="PPQ74454.1"/>
    <property type="molecule type" value="Genomic_DNA"/>
</dbReference>
<sequence length="262" mass="29214">MADAVPIPKNADKWTKDDLAAYNVKFRQEDFATFFDLPELPDPSHTVKPSLLSAPTSAGASDKDSLQFLRSMERAIEEGPLEPSAVVDFAVTLLEALHYDQMPYVLCRWKNLEFIMSGEMVQAEIDVSLLEPTSPVENVHLILLASRPNQDDTEPHLVASAIAAFRRTNIVRKELGLPRLEERTFAGVIMEGTQPTFYKIPVTRKLVKAVEAGGDMEGKGLLATVVKRYTPDMPDGVSEEMQGLGNRREWLGCFIAFKKFCI</sequence>
<reference evidence="1 2" key="1">
    <citation type="journal article" date="2018" name="Evol. Lett.">
        <title>Horizontal gene cluster transfer increased hallucinogenic mushroom diversity.</title>
        <authorList>
            <person name="Reynolds H.T."/>
            <person name="Vijayakumar V."/>
            <person name="Gluck-Thaler E."/>
            <person name="Korotkin H.B."/>
            <person name="Matheny P.B."/>
            <person name="Slot J.C."/>
        </authorList>
    </citation>
    <scope>NUCLEOTIDE SEQUENCE [LARGE SCALE GENOMIC DNA]</scope>
    <source>
        <strain evidence="1 2">SRW20</strain>
    </source>
</reference>
<proteinExistence type="predicted"/>
<gene>
    <name evidence="1" type="ORF">CVT26_001115</name>
</gene>
<dbReference type="InParanoid" id="A0A409W7G5"/>
<dbReference type="OrthoDB" id="3258141at2759"/>
<dbReference type="Proteomes" id="UP000284706">
    <property type="component" value="Unassembled WGS sequence"/>
</dbReference>
<protein>
    <submittedName>
        <fullName evidence="1">Uncharacterized protein</fullName>
    </submittedName>
</protein>